<gene>
    <name evidence="1" type="ORF">K0M31_018023</name>
</gene>
<evidence type="ECO:0000313" key="2">
    <source>
        <dbReference type="Proteomes" id="UP001177670"/>
    </source>
</evidence>
<name>A0AA40KE90_9HYME</name>
<accession>A0AA40KE90</accession>
<proteinExistence type="predicted"/>
<dbReference type="AlphaFoldDB" id="A0AA40KE90"/>
<organism evidence="1 2">
    <name type="scientific">Melipona bicolor</name>
    <dbReference type="NCBI Taxonomy" id="60889"/>
    <lineage>
        <taxon>Eukaryota</taxon>
        <taxon>Metazoa</taxon>
        <taxon>Ecdysozoa</taxon>
        <taxon>Arthropoda</taxon>
        <taxon>Hexapoda</taxon>
        <taxon>Insecta</taxon>
        <taxon>Pterygota</taxon>
        <taxon>Neoptera</taxon>
        <taxon>Endopterygota</taxon>
        <taxon>Hymenoptera</taxon>
        <taxon>Apocrita</taxon>
        <taxon>Aculeata</taxon>
        <taxon>Apoidea</taxon>
        <taxon>Anthophila</taxon>
        <taxon>Apidae</taxon>
        <taxon>Melipona</taxon>
    </lineage>
</organism>
<keyword evidence="2" id="KW-1185">Reference proteome</keyword>
<dbReference type="EMBL" id="JAHYIQ010000061">
    <property type="protein sequence ID" value="KAK1116862.1"/>
    <property type="molecule type" value="Genomic_DNA"/>
</dbReference>
<evidence type="ECO:0000313" key="1">
    <source>
        <dbReference type="EMBL" id="KAK1116862.1"/>
    </source>
</evidence>
<comment type="caution">
    <text evidence="1">The sequence shown here is derived from an EMBL/GenBank/DDBJ whole genome shotgun (WGS) entry which is preliminary data.</text>
</comment>
<protein>
    <submittedName>
        <fullName evidence="1">Uncharacterized protein</fullName>
    </submittedName>
</protein>
<dbReference type="Proteomes" id="UP001177670">
    <property type="component" value="Unassembled WGS sequence"/>
</dbReference>
<sequence length="63" mass="7479">MPDANIVRSVTYLFDCFLDDYHDEKYLQTLSDLDMRAQVEARKIFTFQSLLLSKKLNEIDECQ</sequence>
<reference evidence="1" key="1">
    <citation type="submission" date="2021-10" db="EMBL/GenBank/DDBJ databases">
        <title>Melipona bicolor Genome sequencing and assembly.</title>
        <authorList>
            <person name="Araujo N.S."/>
            <person name="Arias M.C."/>
        </authorList>
    </citation>
    <scope>NUCLEOTIDE SEQUENCE</scope>
    <source>
        <strain evidence="1">USP_2M_L1-L4_2017</strain>
        <tissue evidence="1">Whole body</tissue>
    </source>
</reference>